<evidence type="ECO:0000256" key="1">
    <source>
        <dbReference type="SAM" id="Coils"/>
    </source>
</evidence>
<evidence type="ECO:0000313" key="3">
    <source>
        <dbReference type="Proteomes" id="UP000287651"/>
    </source>
</evidence>
<sequence length="107" mass="12627">VVFPTLRVQTHGEEASNQQLRENLNLLEEKRAYAHLRALAYRRAVTKLYNRRVRPQHVKTGDLVLRKAEVSDPTRSRGNWLRTRRALIESSKLFETGLIRWRHVEVV</sequence>
<keyword evidence="1" id="KW-0175">Coiled coil</keyword>
<reference evidence="2 3" key="1">
    <citation type="journal article" date="2014" name="Agronomy (Basel)">
        <title>A Draft Genome Sequence for Ensete ventricosum, the Drought-Tolerant Tree Against Hunger.</title>
        <authorList>
            <person name="Harrison J."/>
            <person name="Moore K.A."/>
            <person name="Paszkiewicz K."/>
            <person name="Jones T."/>
            <person name="Grant M."/>
            <person name="Ambacheew D."/>
            <person name="Muzemil S."/>
            <person name="Studholme D.J."/>
        </authorList>
    </citation>
    <scope>NUCLEOTIDE SEQUENCE [LARGE SCALE GENOMIC DNA]</scope>
</reference>
<protein>
    <submittedName>
        <fullName evidence="2">Uncharacterized protein</fullName>
    </submittedName>
</protein>
<dbReference type="EMBL" id="AMZH03010501">
    <property type="protein sequence ID" value="RRT54625.1"/>
    <property type="molecule type" value="Genomic_DNA"/>
</dbReference>
<dbReference type="AlphaFoldDB" id="A0A426YSE9"/>
<feature type="non-terminal residue" evidence="2">
    <location>
        <position position="1"/>
    </location>
</feature>
<feature type="coiled-coil region" evidence="1">
    <location>
        <begin position="10"/>
        <end position="37"/>
    </location>
</feature>
<evidence type="ECO:0000313" key="2">
    <source>
        <dbReference type="EMBL" id="RRT54625.1"/>
    </source>
</evidence>
<organism evidence="2 3">
    <name type="scientific">Ensete ventricosum</name>
    <name type="common">Abyssinian banana</name>
    <name type="synonym">Musa ensete</name>
    <dbReference type="NCBI Taxonomy" id="4639"/>
    <lineage>
        <taxon>Eukaryota</taxon>
        <taxon>Viridiplantae</taxon>
        <taxon>Streptophyta</taxon>
        <taxon>Embryophyta</taxon>
        <taxon>Tracheophyta</taxon>
        <taxon>Spermatophyta</taxon>
        <taxon>Magnoliopsida</taxon>
        <taxon>Liliopsida</taxon>
        <taxon>Zingiberales</taxon>
        <taxon>Musaceae</taxon>
        <taxon>Ensete</taxon>
    </lineage>
</organism>
<name>A0A426YSE9_ENSVE</name>
<gene>
    <name evidence="2" type="ORF">B296_00016937</name>
</gene>
<dbReference type="Proteomes" id="UP000287651">
    <property type="component" value="Unassembled WGS sequence"/>
</dbReference>
<proteinExistence type="predicted"/>
<accession>A0A426YSE9</accession>
<comment type="caution">
    <text evidence="2">The sequence shown here is derived from an EMBL/GenBank/DDBJ whole genome shotgun (WGS) entry which is preliminary data.</text>
</comment>